<organism evidence="10 11">
    <name type="scientific">Didymosphaeria variabile</name>
    <dbReference type="NCBI Taxonomy" id="1932322"/>
    <lineage>
        <taxon>Eukaryota</taxon>
        <taxon>Fungi</taxon>
        <taxon>Dikarya</taxon>
        <taxon>Ascomycota</taxon>
        <taxon>Pezizomycotina</taxon>
        <taxon>Dothideomycetes</taxon>
        <taxon>Pleosporomycetidae</taxon>
        <taxon>Pleosporales</taxon>
        <taxon>Massarineae</taxon>
        <taxon>Didymosphaeriaceae</taxon>
        <taxon>Didymosphaeria</taxon>
    </lineage>
</organism>
<keyword evidence="7" id="KW-0456">Lyase</keyword>
<name>A0A9W9C4T7_9PLEO</name>
<comment type="similarity">
    <text evidence="8">Belongs to the polysaccharide lyase 9 family.</text>
</comment>
<keyword evidence="6" id="KW-0106">Calcium</keyword>
<evidence type="ECO:0000256" key="8">
    <source>
        <dbReference type="ARBA" id="ARBA00038263"/>
    </source>
</evidence>
<dbReference type="InterPro" id="IPR053868">
    <property type="entry name" value="Pel9A-like_beta_helix"/>
</dbReference>
<evidence type="ECO:0000256" key="4">
    <source>
        <dbReference type="ARBA" id="ARBA00022723"/>
    </source>
</evidence>
<evidence type="ECO:0000313" key="11">
    <source>
        <dbReference type="Proteomes" id="UP001140513"/>
    </source>
</evidence>
<dbReference type="Proteomes" id="UP001140513">
    <property type="component" value="Unassembled WGS sequence"/>
</dbReference>
<dbReference type="AlphaFoldDB" id="A0A9W9C4T7"/>
<proteinExistence type="inferred from homology"/>
<dbReference type="OrthoDB" id="5561043at2759"/>
<protein>
    <recommendedName>
        <fullName evidence="9">Pel9A-like right handed beta-helix region domain-containing protein</fullName>
    </recommendedName>
</protein>
<dbReference type="Gene3D" id="2.160.20.10">
    <property type="entry name" value="Single-stranded right-handed beta-helix, Pectin lyase-like"/>
    <property type="match status" value="1"/>
</dbReference>
<dbReference type="EMBL" id="JAPEUX010000010">
    <property type="protein sequence ID" value="KAJ4344472.1"/>
    <property type="molecule type" value="Genomic_DNA"/>
</dbReference>
<comment type="caution">
    <text evidence="10">The sequence shown here is derived from an EMBL/GenBank/DDBJ whole genome shotgun (WGS) entry which is preliminary data.</text>
</comment>
<evidence type="ECO:0000256" key="7">
    <source>
        <dbReference type="ARBA" id="ARBA00023239"/>
    </source>
</evidence>
<keyword evidence="5" id="KW-0732">Signal</keyword>
<keyword evidence="11" id="KW-1185">Reference proteome</keyword>
<reference evidence="10" key="1">
    <citation type="submission" date="2022-10" db="EMBL/GenBank/DDBJ databases">
        <title>Tapping the CABI collections for fungal endophytes: first genome assemblies for Collariella, Neodidymelliopsis, Ascochyta clinopodiicola, Didymella pomorum, Didymosphaeria variabile, Neocosmospora piperis and Neocucurbitaria cava.</title>
        <authorList>
            <person name="Hill R."/>
        </authorList>
    </citation>
    <scope>NUCLEOTIDE SEQUENCE</scope>
    <source>
        <strain evidence="10">IMI 356815</strain>
    </source>
</reference>
<dbReference type="InterPro" id="IPR052052">
    <property type="entry name" value="Polysaccharide_Lyase_9"/>
</dbReference>
<comment type="cofactor">
    <cofactor evidence="1">
        <name>Ca(2+)</name>
        <dbReference type="ChEBI" id="CHEBI:29108"/>
    </cofactor>
</comment>
<dbReference type="InterPro" id="IPR012334">
    <property type="entry name" value="Pectin_lyas_fold"/>
</dbReference>
<evidence type="ECO:0000256" key="5">
    <source>
        <dbReference type="ARBA" id="ARBA00022729"/>
    </source>
</evidence>
<dbReference type="RefSeq" id="XP_056064924.1">
    <property type="nucleotide sequence ID" value="XM_056220937.1"/>
</dbReference>
<evidence type="ECO:0000256" key="3">
    <source>
        <dbReference type="ARBA" id="ARBA00022525"/>
    </source>
</evidence>
<evidence type="ECO:0000256" key="2">
    <source>
        <dbReference type="ARBA" id="ARBA00004613"/>
    </source>
</evidence>
<dbReference type="Pfam" id="PF14592">
    <property type="entry name" value="Chondroitinas_B"/>
    <property type="match status" value="1"/>
</dbReference>
<dbReference type="PANTHER" id="PTHR40088">
    <property type="entry name" value="PECTATE LYASE (EUROFUNG)"/>
    <property type="match status" value="1"/>
</dbReference>
<dbReference type="GO" id="GO:0046872">
    <property type="term" value="F:metal ion binding"/>
    <property type="evidence" value="ECO:0007669"/>
    <property type="project" value="UniProtKB-KW"/>
</dbReference>
<sequence length="392" mass="42218">MPSIHNVTFVAACALSGFSYAKELYVSPTGTGTGTLTSPYGSIQSAVNAAAAGDIVYLRSGTYKPTTNIQFNTNGTSTSPITVRSYQTEKVIIDGEDLPGTPYGLDESLPNKERGIFHIQYANYWKFYNLELINGPYGIYARDASHNHYELITTHDNYETGFQLEGASSNNTVLYLDSYRNRDPRKNGESADGFACKSGSGEGNVLRNARLWDNVDDGLDLFMFGSPVTLEEVYAWGNGFNRWGFSDFNGDGNGFKLGITDNPPANHIVRNSIAFSNAKKGFIDNGNPGSLTVERNTAWNNGDVGFNFRSSSSTLAANIAAVNVGSAQVTLVSTVKASGNSWQSGTWSNSSFISVDPSTLKKARLGDGRVPASDFLLPKSEEAIGATTKADI</sequence>
<keyword evidence="4" id="KW-0479">Metal-binding</keyword>
<comment type="subcellular location">
    <subcellularLocation>
        <location evidence="2">Secreted</location>
    </subcellularLocation>
</comment>
<dbReference type="GO" id="GO:0005576">
    <property type="term" value="C:extracellular region"/>
    <property type="evidence" value="ECO:0007669"/>
    <property type="project" value="UniProtKB-SubCell"/>
</dbReference>
<gene>
    <name evidence="10" type="ORF">N0V89_012214</name>
</gene>
<accession>A0A9W9C4T7</accession>
<evidence type="ECO:0000256" key="6">
    <source>
        <dbReference type="ARBA" id="ARBA00022837"/>
    </source>
</evidence>
<dbReference type="GeneID" id="80915744"/>
<dbReference type="InterPro" id="IPR011050">
    <property type="entry name" value="Pectin_lyase_fold/virulence"/>
</dbReference>
<evidence type="ECO:0000313" key="10">
    <source>
        <dbReference type="EMBL" id="KAJ4344472.1"/>
    </source>
</evidence>
<dbReference type="GO" id="GO:0016837">
    <property type="term" value="F:carbon-oxygen lyase activity, acting on polysaccharides"/>
    <property type="evidence" value="ECO:0007669"/>
    <property type="project" value="TreeGrafter"/>
</dbReference>
<evidence type="ECO:0000256" key="1">
    <source>
        <dbReference type="ARBA" id="ARBA00001913"/>
    </source>
</evidence>
<feature type="domain" description="Pel9A-like right handed beta-helix region" evidence="9">
    <location>
        <begin position="142"/>
        <end position="325"/>
    </location>
</feature>
<dbReference type="SUPFAM" id="SSF51126">
    <property type="entry name" value="Pectin lyase-like"/>
    <property type="match status" value="1"/>
</dbReference>
<keyword evidence="3" id="KW-0964">Secreted</keyword>
<evidence type="ECO:0000259" key="9">
    <source>
        <dbReference type="Pfam" id="PF22842"/>
    </source>
</evidence>
<dbReference type="Pfam" id="PF22842">
    <property type="entry name" value="Pel9A-like_beta_helix"/>
    <property type="match status" value="1"/>
</dbReference>
<dbReference type="InterPro" id="IPR039513">
    <property type="entry name" value="PL-6"/>
</dbReference>
<dbReference type="PANTHER" id="PTHR40088:SF1">
    <property type="entry name" value="PECTATE LYASE PEL9"/>
    <property type="match status" value="1"/>
</dbReference>